<dbReference type="EMBL" id="JAUSUB010000033">
    <property type="protein sequence ID" value="MDQ0273129.1"/>
    <property type="molecule type" value="Genomic_DNA"/>
</dbReference>
<evidence type="ECO:0000313" key="1">
    <source>
        <dbReference type="EMBL" id="MDQ0273129.1"/>
    </source>
</evidence>
<reference evidence="1 2" key="1">
    <citation type="submission" date="2023-07" db="EMBL/GenBank/DDBJ databases">
        <title>Genomic Encyclopedia of Type Strains, Phase IV (KMG-IV): sequencing the most valuable type-strain genomes for metagenomic binning, comparative biology and taxonomic classification.</title>
        <authorList>
            <person name="Goeker M."/>
        </authorList>
    </citation>
    <scope>NUCLEOTIDE SEQUENCE [LARGE SCALE GENOMIC DNA]</scope>
    <source>
        <strain evidence="1 2">DSM 23494</strain>
    </source>
</reference>
<evidence type="ECO:0000313" key="2">
    <source>
        <dbReference type="Proteomes" id="UP001238088"/>
    </source>
</evidence>
<organism evidence="1 2">
    <name type="scientific">Cytobacillus purgationiresistens</name>
    <dbReference type="NCBI Taxonomy" id="863449"/>
    <lineage>
        <taxon>Bacteria</taxon>
        <taxon>Bacillati</taxon>
        <taxon>Bacillota</taxon>
        <taxon>Bacilli</taxon>
        <taxon>Bacillales</taxon>
        <taxon>Bacillaceae</taxon>
        <taxon>Cytobacillus</taxon>
    </lineage>
</organism>
<accession>A0ABU0APB8</accession>
<protein>
    <submittedName>
        <fullName evidence="1">Uncharacterized protein</fullName>
    </submittedName>
</protein>
<name>A0ABU0APB8_9BACI</name>
<dbReference type="Proteomes" id="UP001238088">
    <property type="component" value="Unassembled WGS sequence"/>
</dbReference>
<comment type="caution">
    <text evidence="1">The sequence shown here is derived from an EMBL/GenBank/DDBJ whole genome shotgun (WGS) entry which is preliminary data.</text>
</comment>
<keyword evidence="2" id="KW-1185">Reference proteome</keyword>
<proteinExistence type="predicted"/>
<sequence length="36" mass="4216">MDWHVHESNQWICVQIAIVTEQGKHMDGLILKTLIK</sequence>
<gene>
    <name evidence="1" type="ORF">J2S17_005047</name>
</gene>